<protein>
    <recommendedName>
        <fullName evidence="3">Reverse transcriptase domain-containing protein</fullName>
    </recommendedName>
</protein>
<keyword evidence="2" id="KW-1185">Reference proteome</keyword>
<evidence type="ECO:0008006" key="3">
    <source>
        <dbReference type="Google" id="ProtNLM"/>
    </source>
</evidence>
<evidence type="ECO:0000313" key="2">
    <source>
        <dbReference type="Proteomes" id="UP001151760"/>
    </source>
</evidence>
<reference evidence="1" key="2">
    <citation type="submission" date="2022-01" db="EMBL/GenBank/DDBJ databases">
        <authorList>
            <person name="Yamashiro T."/>
            <person name="Shiraishi A."/>
            <person name="Satake H."/>
            <person name="Nakayama K."/>
        </authorList>
    </citation>
    <scope>NUCLEOTIDE SEQUENCE</scope>
</reference>
<comment type="caution">
    <text evidence="1">The sequence shown here is derived from an EMBL/GenBank/DDBJ whole genome shotgun (WGS) entry which is preliminary data.</text>
</comment>
<dbReference type="EMBL" id="BQNB010009580">
    <property type="protein sequence ID" value="GJS65469.1"/>
    <property type="molecule type" value="Genomic_DNA"/>
</dbReference>
<name>A0ABQ4XJF4_9ASTR</name>
<gene>
    <name evidence="1" type="ORF">Tco_0680033</name>
</gene>
<organism evidence="1 2">
    <name type="scientific">Tanacetum coccineum</name>
    <dbReference type="NCBI Taxonomy" id="301880"/>
    <lineage>
        <taxon>Eukaryota</taxon>
        <taxon>Viridiplantae</taxon>
        <taxon>Streptophyta</taxon>
        <taxon>Embryophyta</taxon>
        <taxon>Tracheophyta</taxon>
        <taxon>Spermatophyta</taxon>
        <taxon>Magnoliopsida</taxon>
        <taxon>eudicotyledons</taxon>
        <taxon>Gunneridae</taxon>
        <taxon>Pentapetalae</taxon>
        <taxon>asterids</taxon>
        <taxon>campanulids</taxon>
        <taxon>Asterales</taxon>
        <taxon>Asteraceae</taxon>
        <taxon>Asteroideae</taxon>
        <taxon>Anthemideae</taxon>
        <taxon>Anthemidinae</taxon>
        <taxon>Tanacetum</taxon>
    </lineage>
</organism>
<evidence type="ECO:0000313" key="1">
    <source>
        <dbReference type="EMBL" id="GJS65469.1"/>
    </source>
</evidence>
<reference evidence="1" key="1">
    <citation type="journal article" date="2022" name="Int. J. Mol. Sci.">
        <title>Draft Genome of Tanacetum Coccineum: Genomic Comparison of Closely Related Tanacetum-Family Plants.</title>
        <authorList>
            <person name="Yamashiro T."/>
            <person name="Shiraishi A."/>
            <person name="Nakayama K."/>
            <person name="Satake H."/>
        </authorList>
    </citation>
    <scope>NUCLEOTIDE SEQUENCE</scope>
</reference>
<dbReference type="Proteomes" id="UP001151760">
    <property type="component" value="Unassembled WGS sequence"/>
</dbReference>
<sequence length="241" mass="27229">MPSQPSSLPPSRLPHHLHLHLVTINTIVTTSSLPSPSYTTTRVRVVLLNPKQGAFNYWHQQGLLSRRQLRFRLTSSSFDGWLLRIHILGIESAIVIPAVLTDEFEIKPTLIDFVSNNPFYGFEDMIDSLLEEFAGELAPINPIPPGIHEADFDPKEDIHLDDQMFYDYTSSDDDSFEDINYVEASPPDSKLVNIEEVEDDILRAKLSNIYLFIAKFESLNDNPTLSFLSHSDNSLPGIGTF</sequence>
<proteinExistence type="predicted"/>
<accession>A0ABQ4XJF4</accession>